<protein>
    <submittedName>
        <fullName evidence="1">Uncharacterized protein</fullName>
    </submittedName>
</protein>
<organism evidence="1 2">
    <name type="scientific">Rhododendron molle</name>
    <name type="common">Chinese azalea</name>
    <name type="synonym">Azalea mollis</name>
    <dbReference type="NCBI Taxonomy" id="49168"/>
    <lineage>
        <taxon>Eukaryota</taxon>
        <taxon>Viridiplantae</taxon>
        <taxon>Streptophyta</taxon>
        <taxon>Embryophyta</taxon>
        <taxon>Tracheophyta</taxon>
        <taxon>Spermatophyta</taxon>
        <taxon>Magnoliopsida</taxon>
        <taxon>eudicotyledons</taxon>
        <taxon>Gunneridae</taxon>
        <taxon>Pentapetalae</taxon>
        <taxon>asterids</taxon>
        <taxon>Ericales</taxon>
        <taxon>Ericaceae</taxon>
        <taxon>Ericoideae</taxon>
        <taxon>Rhodoreae</taxon>
        <taxon>Rhododendron</taxon>
    </lineage>
</organism>
<sequence>MWGLPGFYLTTWWSCGGGRLVGVGLLPCLLLGIYGSRLMAMVSFRSSGWLFVASFFPKGFVSGGVVVLGEGDPLLFAGGAV</sequence>
<proteinExistence type="predicted"/>
<name>A0ACC0M9X8_RHOML</name>
<comment type="caution">
    <text evidence="1">The sequence shown here is derived from an EMBL/GenBank/DDBJ whole genome shotgun (WGS) entry which is preliminary data.</text>
</comment>
<accession>A0ACC0M9X8</accession>
<gene>
    <name evidence="1" type="ORF">RHMOL_Rhmol09G0054100</name>
</gene>
<evidence type="ECO:0000313" key="1">
    <source>
        <dbReference type="EMBL" id="KAI8537828.1"/>
    </source>
</evidence>
<keyword evidence="2" id="KW-1185">Reference proteome</keyword>
<reference evidence="1" key="1">
    <citation type="submission" date="2022-02" db="EMBL/GenBank/DDBJ databases">
        <title>Plant Genome Project.</title>
        <authorList>
            <person name="Zhang R.-G."/>
        </authorList>
    </citation>
    <scope>NUCLEOTIDE SEQUENCE</scope>
    <source>
        <strain evidence="1">AT1</strain>
    </source>
</reference>
<dbReference type="EMBL" id="CM046396">
    <property type="protein sequence ID" value="KAI8537828.1"/>
    <property type="molecule type" value="Genomic_DNA"/>
</dbReference>
<dbReference type="Proteomes" id="UP001062846">
    <property type="component" value="Chromosome 9"/>
</dbReference>
<evidence type="ECO:0000313" key="2">
    <source>
        <dbReference type="Proteomes" id="UP001062846"/>
    </source>
</evidence>